<name>A0A2S6ZJG4_9XANT</name>
<dbReference type="RefSeq" id="WP_128419252.1">
    <property type="nucleotide sequence ID" value="NZ_CP049017.1"/>
</dbReference>
<protein>
    <submittedName>
        <fullName evidence="2">GNAT family N-acetyltransferase</fullName>
    </submittedName>
</protein>
<dbReference type="InterPro" id="IPR000182">
    <property type="entry name" value="GNAT_dom"/>
</dbReference>
<keyword evidence="2" id="KW-0808">Transferase</keyword>
<keyword evidence="3" id="KW-1185">Reference proteome</keyword>
<dbReference type="PANTHER" id="PTHR43328">
    <property type="entry name" value="ACETYLTRANSFERASE-RELATED"/>
    <property type="match status" value="1"/>
</dbReference>
<reference evidence="2 3" key="1">
    <citation type="submission" date="2016-08" db="EMBL/GenBank/DDBJ databases">
        <title>Evolution of the type three secretion system and type three effector repertoires in Xanthomonas.</title>
        <authorList>
            <person name="Merda D."/>
            <person name="Briand M."/>
            <person name="Bosis E."/>
            <person name="Rousseau C."/>
            <person name="Portier P."/>
            <person name="Jacques M.-A."/>
            <person name="Fischer-Le Saux M."/>
        </authorList>
    </citation>
    <scope>NUCLEOTIDE SEQUENCE [LARGE SCALE GENOMIC DNA]</scope>
    <source>
        <strain evidence="2 3">CFBP 4691</strain>
    </source>
</reference>
<feature type="domain" description="N-acetyltransferase" evidence="1">
    <location>
        <begin position="20"/>
        <end position="179"/>
    </location>
</feature>
<accession>A0A2S6ZJG4</accession>
<dbReference type="AlphaFoldDB" id="A0A2S6ZJG4"/>
<proteinExistence type="predicted"/>
<evidence type="ECO:0000313" key="2">
    <source>
        <dbReference type="EMBL" id="PPT92401.1"/>
    </source>
</evidence>
<evidence type="ECO:0000259" key="1">
    <source>
        <dbReference type="PROSITE" id="PS51186"/>
    </source>
</evidence>
<dbReference type="Proteomes" id="UP000239898">
    <property type="component" value="Unassembled WGS sequence"/>
</dbReference>
<dbReference type="OrthoDB" id="9801656at2"/>
<dbReference type="GO" id="GO:0016747">
    <property type="term" value="F:acyltransferase activity, transferring groups other than amino-acyl groups"/>
    <property type="evidence" value="ECO:0007669"/>
    <property type="project" value="InterPro"/>
</dbReference>
<dbReference type="Pfam" id="PF13302">
    <property type="entry name" value="Acetyltransf_3"/>
    <property type="match status" value="1"/>
</dbReference>
<dbReference type="InterPro" id="IPR016181">
    <property type="entry name" value="Acyl_CoA_acyltransferase"/>
</dbReference>
<dbReference type="EMBL" id="MIGX01000010">
    <property type="protein sequence ID" value="PPT92401.1"/>
    <property type="molecule type" value="Genomic_DNA"/>
</dbReference>
<sequence length="185" mass="20251">MSDAAGATVWRDLQLHAGSMRLRRWRDGDLDALLRHAGDAQAARGFSTRFPHPCPRADGEAFLDGCAVDLRHPVLAIEIDGEACGGIALRPVPAPARRSAELGDCLGRAHWVKGHMPRIVAAYQDWAVPVLGLRRVETSVLDSNLASARVLQKNGFVEEGMRCSMPVRPGQVYDLCLFGRHWPVP</sequence>
<gene>
    <name evidence="2" type="ORF">XthCFBP4691_04085</name>
</gene>
<evidence type="ECO:0000313" key="3">
    <source>
        <dbReference type="Proteomes" id="UP000239898"/>
    </source>
</evidence>
<dbReference type="Gene3D" id="3.40.630.30">
    <property type="match status" value="1"/>
</dbReference>
<dbReference type="PROSITE" id="PS51186">
    <property type="entry name" value="GNAT"/>
    <property type="match status" value="1"/>
</dbReference>
<organism evidence="2 3">
    <name type="scientific">Xanthomonas theicola</name>
    <dbReference type="NCBI Taxonomy" id="56464"/>
    <lineage>
        <taxon>Bacteria</taxon>
        <taxon>Pseudomonadati</taxon>
        <taxon>Pseudomonadota</taxon>
        <taxon>Gammaproteobacteria</taxon>
        <taxon>Lysobacterales</taxon>
        <taxon>Lysobacteraceae</taxon>
        <taxon>Xanthomonas</taxon>
    </lineage>
</organism>
<dbReference type="SUPFAM" id="SSF55729">
    <property type="entry name" value="Acyl-CoA N-acyltransferases (Nat)"/>
    <property type="match status" value="1"/>
</dbReference>
<comment type="caution">
    <text evidence="2">The sequence shown here is derived from an EMBL/GenBank/DDBJ whole genome shotgun (WGS) entry which is preliminary data.</text>
</comment>
<dbReference type="PANTHER" id="PTHR43328:SF1">
    <property type="entry name" value="N-ACETYLTRANSFERASE DOMAIN-CONTAINING PROTEIN"/>
    <property type="match status" value="1"/>
</dbReference>